<name>A0A218W136_PUNGR</name>
<dbReference type="Proteomes" id="UP000197138">
    <property type="component" value="Unassembled WGS sequence"/>
</dbReference>
<protein>
    <submittedName>
        <fullName evidence="2">Uncharacterized protein</fullName>
    </submittedName>
</protein>
<accession>A0A218W136</accession>
<feature type="compositionally biased region" description="Polar residues" evidence="1">
    <location>
        <begin position="1"/>
        <end position="20"/>
    </location>
</feature>
<dbReference type="AlphaFoldDB" id="A0A218W136"/>
<evidence type="ECO:0000256" key="1">
    <source>
        <dbReference type="SAM" id="MobiDB-lite"/>
    </source>
</evidence>
<dbReference type="EMBL" id="MTKT01005554">
    <property type="protein sequence ID" value="OWM66544.1"/>
    <property type="molecule type" value="Genomic_DNA"/>
</dbReference>
<reference evidence="3" key="1">
    <citation type="journal article" date="2017" name="Plant J.">
        <title>The pomegranate (Punica granatum L.) genome and the genomics of punicalagin biosynthesis.</title>
        <authorList>
            <person name="Qin G."/>
            <person name="Xu C."/>
            <person name="Ming R."/>
            <person name="Tang H."/>
            <person name="Guyot R."/>
            <person name="Kramer E.M."/>
            <person name="Hu Y."/>
            <person name="Yi X."/>
            <person name="Qi Y."/>
            <person name="Xu X."/>
            <person name="Gao Z."/>
            <person name="Pan H."/>
            <person name="Jian J."/>
            <person name="Tian Y."/>
            <person name="Yue Z."/>
            <person name="Xu Y."/>
        </authorList>
    </citation>
    <scope>NUCLEOTIDE SEQUENCE [LARGE SCALE GENOMIC DNA]</scope>
    <source>
        <strain evidence="3">cv. Dabenzi</strain>
    </source>
</reference>
<comment type="caution">
    <text evidence="2">The sequence shown here is derived from an EMBL/GenBank/DDBJ whole genome shotgun (WGS) entry which is preliminary data.</text>
</comment>
<proteinExistence type="predicted"/>
<evidence type="ECO:0000313" key="3">
    <source>
        <dbReference type="Proteomes" id="UP000197138"/>
    </source>
</evidence>
<evidence type="ECO:0000313" key="2">
    <source>
        <dbReference type="EMBL" id="OWM66544.1"/>
    </source>
</evidence>
<feature type="region of interest" description="Disordered" evidence="1">
    <location>
        <begin position="1"/>
        <end position="41"/>
    </location>
</feature>
<sequence length="57" mass="6469">MGQLCFSATSLGSGTRNPSTSREDKKKGEPRRKVWSKGASRDERDQTLFIFPLQRIL</sequence>
<organism evidence="2 3">
    <name type="scientific">Punica granatum</name>
    <name type="common">Pomegranate</name>
    <dbReference type="NCBI Taxonomy" id="22663"/>
    <lineage>
        <taxon>Eukaryota</taxon>
        <taxon>Viridiplantae</taxon>
        <taxon>Streptophyta</taxon>
        <taxon>Embryophyta</taxon>
        <taxon>Tracheophyta</taxon>
        <taxon>Spermatophyta</taxon>
        <taxon>Magnoliopsida</taxon>
        <taxon>eudicotyledons</taxon>
        <taxon>Gunneridae</taxon>
        <taxon>Pentapetalae</taxon>
        <taxon>rosids</taxon>
        <taxon>malvids</taxon>
        <taxon>Myrtales</taxon>
        <taxon>Lythraceae</taxon>
        <taxon>Punica</taxon>
    </lineage>
</organism>
<gene>
    <name evidence="2" type="ORF">CDL15_Pgr013761</name>
</gene>